<dbReference type="eggNOG" id="ENOG5033XWH">
    <property type="taxonomic scope" value="Bacteria"/>
</dbReference>
<dbReference type="AlphaFoldDB" id="A0A174IT33"/>
<dbReference type="PIRSF" id="PIRSF033595">
    <property type="entry name" value="UCP033595"/>
    <property type="match status" value="1"/>
</dbReference>
<sequence>MVLEKLIITRSINDIEMKYTYSLTKESLNNVQAYGIKVERVDIKDGAIINRVEDGVKYISTQRHKVKGLLNLLYKNEVSPIHLIDIIGEYVDKWVGDFEESKKMVNML</sequence>
<dbReference type="Pfam" id="PF20124">
    <property type="entry name" value="DUF6514"/>
    <property type="match status" value="1"/>
</dbReference>
<keyword evidence="2" id="KW-1185">Reference proteome</keyword>
<comment type="caution">
    <text evidence="1">The sequence shown here is derived from an EMBL/GenBank/DDBJ whole genome shotgun (WGS) entry which is preliminary data.</text>
</comment>
<proteinExistence type="predicted"/>
<reference evidence="1 2" key="1">
    <citation type="submission" date="2016-06" db="EMBL/GenBank/DDBJ databases">
        <authorList>
            <person name="Kjaerup R.B."/>
            <person name="Dalgaard T.S."/>
            <person name="Juul-Madsen H.R."/>
        </authorList>
    </citation>
    <scope>NUCLEOTIDE SEQUENCE [LARGE SCALE GENOMIC DNA]</scope>
    <source>
        <strain evidence="1 2">373-A1</strain>
    </source>
</reference>
<evidence type="ECO:0000313" key="1">
    <source>
        <dbReference type="EMBL" id="OBY10285.1"/>
    </source>
</evidence>
<accession>A0A174IT33</accession>
<organism evidence="1 2">
    <name type="scientific">Clostridium paraputrificum</name>
    <dbReference type="NCBI Taxonomy" id="29363"/>
    <lineage>
        <taxon>Bacteria</taxon>
        <taxon>Bacillati</taxon>
        <taxon>Bacillota</taxon>
        <taxon>Clostridia</taxon>
        <taxon>Eubacteriales</taxon>
        <taxon>Clostridiaceae</taxon>
        <taxon>Clostridium</taxon>
    </lineage>
</organism>
<dbReference type="RefSeq" id="WP_027099164.1">
    <property type="nucleotide sequence ID" value="NZ_CABJAZ010000020.1"/>
</dbReference>
<dbReference type="InterPro" id="IPR017016">
    <property type="entry name" value="UCP033595"/>
</dbReference>
<dbReference type="EMBL" id="MAPZ01000022">
    <property type="protein sequence ID" value="OBY10285.1"/>
    <property type="molecule type" value="Genomic_DNA"/>
</dbReference>
<dbReference type="GeneID" id="42777005"/>
<dbReference type="OrthoDB" id="1954979at2"/>
<protein>
    <submittedName>
        <fullName evidence="1">Uncharacterized protein</fullName>
    </submittedName>
</protein>
<evidence type="ECO:0000313" key="2">
    <source>
        <dbReference type="Proteomes" id="UP000092714"/>
    </source>
</evidence>
<gene>
    <name evidence="1" type="ORF">CP373A1_11370</name>
</gene>
<name>A0A174IT33_9CLOT</name>
<dbReference type="Proteomes" id="UP000092714">
    <property type="component" value="Unassembled WGS sequence"/>
</dbReference>